<dbReference type="InterPro" id="IPR032466">
    <property type="entry name" value="Metal_Hydrolase"/>
</dbReference>
<dbReference type="InterPro" id="IPR011059">
    <property type="entry name" value="Metal-dep_hydrolase_composite"/>
</dbReference>
<reference evidence="4 5" key="1">
    <citation type="submission" date="2016-10" db="EMBL/GenBank/DDBJ databases">
        <authorList>
            <person name="de Groot N.N."/>
        </authorList>
    </citation>
    <scope>NUCLEOTIDE SEQUENCE [LARGE SCALE GENOMIC DNA]</scope>
    <source>
        <strain evidence="4 5">DSM 17890</strain>
    </source>
</reference>
<gene>
    <name evidence="4" type="ORF">SAMN05444336_11088</name>
</gene>
<dbReference type="SUPFAM" id="SSF51556">
    <property type="entry name" value="Metallo-dependent hydrolases"/>
    <property type="match status" value="1"/>
</dbReference>
<dbReference type="STRING" id="356660.SAMN05444336_11088"/>
<accession>A0A1H3ELL1</accession>
<keyword evidence="2" id="KW-0378">Hydrolase</keyword>
<evidence type="ECO:0000256" key="1">
    <source>
        <dbReference type="ARBA" id="ARBA00006745"/>
    </source>
</evidence>
<dbReference type="Pfam" id="PF01979">
    <property type="entry name" value="Amidohydro_1"/>
    <property type="match status" value="1"/>
</dbReference>
<keyword evidence="5" id="KW-1185">Reference proteome</keyword>
<dbReference type="EMBL" id="FNMZ01000010">
    <property type="protein sequence ID" value="SDX79632.1"/>
    <property type="molecule type" value="Genomic_DNA"/>
</dbReference>
<dbReference type="OrthoDB" id="9796020at2"/>
<name>A0A1H3ELL1_9RHOB</name>
<organism evidence="4 5">
    <name type="scientific">Albimonas donghaensis</name>
    <dbReference type="NCBI Taxonomy" id="356660"/>
    <lineage>
        <taxon>Bacteria</taxon>
        <taxon>Pseudomonadati</taxon>
        <taxon>Pseudomonadota</taxon>
        <taxon>Alphaproteobacteria</taxon>
        <taxon>Rhodobacterales</taxon>
        <taxon>Paracoccaceae</taxon>
        <taxon>Albimonas</taxon>
    </lineage>
</organism>
<dbReference type="SUPFAM" id="SSF51338">
    <property type="entry name" value="Composite domain of metallo-dependent hydrolases"/>
    <property type="match status" value="1"/>
</dbReference>
<feature type="domain" description="Amidohydrolase-related" evidence="3">
    <location>
        <begin position="66"/>
        <end position="418"/>
    </location>
</feature>
<dbReference type="PANTHER" id="PTHR43794">
    <property type="entry name" value="AMINOHYDROLASE SSNA-RELATED"/>
    <property type="match status" value="1"/>
</dbReference>
<dbReference type="InterPro" id="IPR006680">
    <property type="entry name" value="Amidohydro-rel"/>
</dbReference>
<proteinExistence type="inferred from homology"/>
<evidence type="ECO:0000256" key="2">
    <source>
        <dbReference type="ARBA" id="ARBA00022801"/>
    </source>
</evidence>
<dbReference type="RefSeq" id="WP_092684766.1">
    <property type="nucleotide sequence ID" value="NZ_FNMZ01000010.1"/>
</dbReference>
<evidence type="ECO:0000259" key="3">
    <source>
        <dbReference type="Pfam" id="PF01979"/>
    </source>
</evidence>
<dbReference type="Gene3D" id="2.30.40.10">
    <property type="entry name" value="Urease, subunit C, domain 1"/>
    <property type="match status" value="1"/>
</dbReference>
<evidence type="ECO:0000313" key="5">
    <source>
        <dbReference type="Proteomes" id="UP000199118"/>
    </source>
</evidence>
<evidence type="ECO:0000313" key="4">
    <source>
        <dbReference type="EMBL" id="SDX79632.1"/>
    </source>
</evidence>
<dbReference type="Gene3D" id="3.20.20.140">
    <property type="entry name" value="Metal-dependent hydrolases"/>
    <property type="match status" value="1"/>
</dbReference>
<sequence length="466" mass="50467">MSRLLLTGGVCALPGEAGTDGLPIDGPRIAPATLAIEGDRIAAVLERAPEGTEFADFEPVDCTGKLVIPGLVNAHTHAVLLALRGTIEDIEGNLVYQYMVPVSYLLTPEERAAIARLACAEAIRSGTTTLVDPLRHVADYAPAMAATGLRLWLAESCADAVTTEVGKGAYRFDRDFGQTFVNRTEALIERFHGSENDRVRVMMAAHGPDNCSPWMLGEVSRLAARHGLRRTIHLSQIISEKEQVEKLHGCTSTEYLDRNGFLGDDLLAVHWTFCTESDVEILARRGVHFIHSPASMSAKGPHPAPVRAIQEAGINIALGSDNMTEDMFQSMKSAMTLHRGAWGRSVRPSPGRVFDYATVNAARALDRPDLGRIAVGAKADLATIDLKNATMAPAVSLISNLTHYGHPGLVVDTMTDGRFLMRDRKLTTIDETAAVDEAQAATRSMWRKFEAEGHDAPLPRFDDLGG</sequence>
<dbReference type="Proteomes" id="UP000199118">
    <property type="component" value="Unassembled WGS sequence"/>
</dbReference>
<dbReference type="InterPro" id="IPR050287">
    <property type="entry name" value="MTA/SAH_deaminase"/>
</dbReference>
<comment type="similarity">
    <text evidence="1">Belongs to the metallo-dependent hydrolases superfamily. ATZ/TRZ family.</text>
</comment>
<dbReference type="AlphaFoldDB" id="A0A1H3ELL1"/>
<protein>
    <submittedName>
        <fullName evidence="4">5-methylthioadenosine/S-adenosylhomocysteine deaminase</fullName>
    </submittedName>
</protein>
<dbReference type="PANTHER" id="PTHR43794:SF11">
    <property type="entry name" value="AMIDOHYDROLASE-RELATED DOMAIN-CONTAINING PROTEIN"/>
    <property type="match status" value="1"/>
</dbReference>
<dbReference type="GO" id="GO:0016810">
    <property type="term" value="F:hydrolase activity, acting on carbon-nitrogen (but not peptide) bonds"/>
    <property type="evidence" value="ECO:0007669"/>
    <property type="project" value="InterPro"/>
</dbReference>